<reference evidence="10" key="1">
    <citation type="submission" date="2024-06" db="EMBL/GenBank/DDBJ databases">
        <title>Diversity, functionality, and evolutionary history of bacterial symbionts in false click beetles (Coleoptera, Throscidae).</title>
        <authorList>
            <person name="Wierz J.C."/>
            <person name="Malm H."/>
            <person name="Kaltenpoth M."/>
            <person name="Engl T."/>
        </authorList>
    </citation>
    <scope>NUCLEOTIDE SEQUENCE</scope>
    <source>
        <strain evidence="10">AspAUS03</strain>
    </source>
</reference>
<dbReference type="GO" id="GO:0006412">
    <property type="term" value="P:translation"/>
    <property type="evidence" value="ECO:0007669"/>
    <property type="project" value="UniProtKB-UniRule"/>
</dbReference>
<dbReference type="GO" id="GO:0015935">
    <property type="term" value="C:small ribosomal subunit"/>
    <property type="evidence" value="ECO:0007669"/>
    <property type="project" value="InterPro"/>
</dbReference>
<organism evidence="10">
    <name type="scientific">Candidatus Shikimatogenerans sp. AspAUS03</name>
    <dbReference type="NCBI Taxonomy" id="3158563"/>
    <lineage>
        <taxon>Bacteria</taxon>
        <taxon>Pseudomonadati</taxon>
        <taxon>Bacteroidota</taxon>
        <taxon>Flavobacteriia</taxon>
        <taxon>Flavobacteriales</taxon>
        <taxon>Candidatus Shikimatogenerans</taxon>
    </lineage>
</organism>
<name>A0AAU7QV84_9FLAO</name>
<dbReference type="Pfam" id="PF01479">
    <property type="entry name" value="S4"/>
    <property type="match status" value="1"/>
</dbReference>
<dbReference type="GO" id="GO:0003735">
    <property type="term" value="F:structural constituent of ribosome"/>
    <property type="evidence" value="ECO:0007669"/>
    <property type="project" value="InterPro"/>
</dbReference>
<dbReference type="InterPro" id="IPR001912">
    <property type="entry name" value="Ribosomal_uS4_N"/>
</dbReference>
<keyword evidence="5 7" id="KW-0687">Ribonucleoprotein</keyword>
<keyword evidence="4 7" id="KW-0689">Ribosomal protein</keyword>
<dbReference type="NCBIfam" id="NF003717">
    <property type="entry name" value="PRK05327.1"/>
    <property type="match status" value="1"/>
</dbReference>
<dbReference type="SMART" id="SM01390">
    <property type="entry name" value="Ribosomal_S4"/>
    <property type="match status" value="1"/>
</dbReference>
<dbReference type="AlphaFoldDB" id="A0AAU7QV84"/>
<dbReference type="Gene3D" id="1.10.1050.10">
    <property type="entry name" value="Ribosomal Protein S4 Delta 41, Chain A, domain 1"/>
    <property type="match status" value="1"/>
</dbReference>
<dbReference type="InterPro" id="IPR022801">
    <property type="entry name" value="Ribosomal_uS4"/>
</dbReference>
<proteinExistence type="inferred from homology"/>
<evidence type="ECO:0000256" key="7">
    <source>
        <dbReference type="HAMAP-Rule" id="MF_01306"/>
    </source>
</evidence>
<evidence type="ECO:0000256" key="4">
    <source>
        <dbReference type="ARBA" id="ARBA00022980"/>
    </source>
</evidence>
<dbReference type="GO" id="GO:0042274">
    <property type="term" value="P:ribosomal small subunit biogenesis"/>
    <property type="evidence" value="ECO:0007669"/>
    <property type="project" value="TreeGrafter"/>
</dbReference>
<dbReference type="Gene3D" id="3.10.290.10">
    <property type="entry name" value="RNA-binding S4 domain"/>
    <property type="match status" value="1"/>
</dbReference>
<dbReference type="EMBL" id="CP157897">
    <property type="protein sequence ID" value="XBT18805.1"/>
    <property type="molecule type" value="Genomic_DNA"/>
</dbReference>
<accession>A0AAU7QV84</accession>
<sequence>MNKYLGPKNKISKKFNFPIFGKMVRKPKNLGYIKRRKFINISQYNTQLLEKQKLKYLYGLSEKQLKKTVLLVKKNNSNLIVNCELRLDNIVYRLGFCKSRRQSRQIINHKHILLNNKIINIPSYKVKINDKISLNKKIIKNIYILQNIQNIKSSPKIYNWLLYDVDYLSGYLKSLPNIDYILEKRINTSLIMEFYSK</sequence>
<keyword evidence="2 7" id="KW-0699">rRNA-binding</keyword>
<feature type="domain" description="RNA-binding S4" evidence="8">
    <location>
        <begin position="85"/>
        <end position="144"/>
    </location>
</feature>
<feature type="domain" description="Small ribosomal subunit protein uS4 N-terminal" evidence="9">
    <location>
        <begin position="3"/>
        <end position="84"/>
    </location>
</feature>
<evidence type="ECO:0000256" key="2">
    <source>
        <dbReference type="ARBA" id="ARBA00022730"/>
    </source>
</evidence>
<comment type="similarity">
    <text evidence="1 7">Belongs to the universal ribosomal protein uS4 family.</text>
</comment>
<comment type="subunit">
    <text evidence="7">Part of the 30S ribosomal subunit. Contacts protein S5. The interaction surface between S4 and S5 is involved in control of translational fidelity.</text>
</comment>
<comment type="function">
    <text evidence="7">One of the primary rRNA binding proteins, it binds directly to 16S rRNA where it nucleates assembly of the body of the 30S subunit.</text>
</comment>
<dbReference type="PROSITE" id="PS50889">
    <property type="entry name" value="S4"/>
    <property type="match status" value="1"/>
</dbReference>
<dbReference type="PANTHER" id="PTHR11831">
    <property type="entry name" value="30S 40S RIBOSOMAL PROTEIN"/>
    <property type="match status" value="1"/>
</dbReference>
<evidence type="ECO:0000313" key="10">
    <source>
        <dbReference type="EMBL" id="XBT18805.1"/>
    </source>
</evidence>
<comment type="function">
    <text evidence="7">With S5 and S12 plays an important role in translational accuracy.</text>
</comment>
<evidence type="ECO:0000259" key="9">
    <source>
        <dbReference type="SMART" id="SM01390"/>
    </source>
</evidence>
<protein>
    <recommendedName>
        <fullName evidence="6 7">Small ribosomal subunit protein uS4</fullName>
    </recommendedName>
</protein>
<dbReference type="SMART" id="SM00363">
    <property type="entry name" value="S4"/>
    <property type="match status" value="1"/>
</dbReference>
<evidence type="ECO:0000259" key="8">
    <source>
        <dbReference type="SMART" id="SM00363"/>
    </source>
</evidence>
<dbReference type="GO" id="GO:0019843">
    <property type="term" value="F:rRNA binding"/>
    <property type="evidence" value="ECO:0007669"/>
    <property type="project" value="UniProtKB-UniRule"/>
</dbReference>
<dbReference type="HAMAP" id="MF_01306_B">
    <property type="entry name" value="Ribosomal_uS4_B"/>
    <property type="match status" value="1"/>
</dbReference>
<evidence type="ECO:0000256" key="5">
    <source>
        <dbReference type="ARBA" id="ARBA00023274"/>
    </source>
</evidence>
<dbReference type="InterPro" id="IPR036986">
    <property type="entry name" value="S4_RNA-bd_sf"/>
</dbReference>
<dbReference type="SUPFAM" id="SSF55174">
    <property type="entry name" value="Alpha-L RNA-binding motif"/>
    <property type="match status" value="1"/>
</dbReference>
<dbReference type="FunFam" id="3.10.290.10:FF:000001">
    <property type="entry name" value="30S ribosomal protein S4"/>
    <property type="match status" value="1"/>
</dbReference>
<evidence type="ECO:0000256" key="6">
    <source>
        <dbReference type="ARBA" id="ARBA00035254"/>
    </source>
</evidence>
<gene>
    <name evidence="7 10" type="primary">rpsD</name>
    <name evidence="10" type="ORF">ABPD24_00600</name>
</gene>
<evidence type="ECO:0000256" key="1">
    <source>
        <dbReference type="ARBA" id="ARBA00007465"/>
    </source>
</evidence>
<dbReference type="InterPro" id="IPR005709">
    <property type="entry name" value="Ribosomal_uS4_bac-type"/>
</dbReference>
<dbReference type="PANTHER" id="PTHR11831:SF4">
    <property type="entry name" value="SMALL RIBOSOMAL SUBUNIT PROTEIN US4M"/>
    <property type="match status" value="1"/>
</dbReference>
<dbReference type="Pfam" id="PF00163">
    <property type="entry name" value="Ribosomal_S4"/>
    <property type="match status" value="1"/>
</dbReference>
<keyword evidence="3 7" id="KW-0694">RNA-binding</keyword>
<evidence type="ECO:0000256" key="3">
    <source>
        <dbReference type="ARBA" id="ARBA00022884"/>
    </source>
</evidence>
<dbReference type="CDD" id="cd00165">
    <property type="entry name" value="S4"/>
    <property type="match status" value="1"/>
</dbReference>
<dbReference type="InterPro" id="IPR002942">
    <property type="entry name" value="S4_RNA-bd"/>
</dbReference>